<keyword evidence="1" id="KW-1133">Transmembrane helix</keyword>
<keyword evidence="1" id="KW-0812">Transmembrane</keyword>
<gene>
    <name evidence="2" type="ORF">E2C01_060796</name>
</gene>
<organism evidence="2 3">
    <name type="scientific">Portunus trituberculatus</name>
    <name type="common">Swimming crab</name>
    <name type="synonym">Neptunus trituberculatus</name>
    <dbReference type="NCBI Taxonomy" id="210409"/>
    <lineage>
        <taxon>Eukaryota</taxon>
        <taxon>Metazoa</taxon>
        <taxon>Ecdysozoa</taxon>
        <taxon>Arthropoda</taxon>
        <taxon>Crustacea</taxon>
        <taxon>Multicrustacea</taxon>
        <taxon>Malacostraca</taxon>
        <taxon>Eumalacostraca</taxon>
        <taxon>Eucarida</taxon>
        <taxon>Decapoda</taxon>
        <taxon>Pleocyemata</taxon>
        <taxon>Brachyura</taxon>
        <taxon>Eubrachyura</taxon>
        <taxon>Portunoidea</taxon>
        <taxon>Portunidae</taxon>
        <taxon>Portuninae</taxon>
        <taxon>Portunus</taxon>
    </lineage>
</organism>
<accession>A0A5B7HAG3</accession>
<dbReference type="EMBL" id="VSRR010025056">
    <property type="protein sequence ID" value="MPC66645.1"/>
    <property type="molecule type" value="Genomic_DNA"/>
</dbReference>
<keyword evidence="3" id="KW-1185">Reference proteome</keyword>
<proteinExistence type="predicted"/>
<reference evidence="2 3" key="1">
    <citation type="submission" date="2019-05" db="EMBL/GenBank/DDBJ databases">
        <title>Another draft genome of Portunus trituberculatus and its Hox gene families provides insights of decapod evolution.</title>
        <authorList>
            <person name="Jeong J.-H."/>
            <person name="Song I."/>
            <person name="Kim S."/>
            <person name="Choi T."/>
            <person name="Kim D."/>
            <person name="Ryu S."/>
            <person name="Kim W."/>
        </authorList>
    </citation>
    <scope>NUCLEOTIDE SEQUENCE [LARGE SCALE GENOMIC DNA]</scope>
    <source>
        <tissue evidence="2">Muscle</tissue>
    </source>
</reference>
<evidence type="ECO:0000256" key="1">
    <source>
        <dbReference type="SAM" id="Phobius"/>
    </source>
</evidence>
<evidence type="ECO:0000313" key="2">
    <source>
        <dbReference type="EMBL" id="MPC66645.1"/>
    </source>
</evidence>
<sequence length="61" mass="6547">MAVVVVVVVAVVVVDLLILSHFIFSPSFRSPSDSPVILPSRPLPAPPCHPFALTITISLKR</sequence>
<evidence type="ECO:0000313" key="3">
    <source>
        <dbReference type="Proteomes" id="UP000324222"/>
    </source>
</evidence>
<dbReference type="AlphaFoldDB" id="A0A5B7HAG3"/>
<protein>
    <submittedName>
        <fullName evidence="2">Uncharacterized protein</fullName>
    </submittedName>
</protein>
<comment type="caution">
    <text evidence="2">The sequence shown here is derived from an EMBL/GenBank/DDBJ whole genome shotgun (WGS) entry which is preliminary data.</text>
</comment>
<dbReference type="Proteomes" id="UP000324222">
    <property type="component" value="Unassembled WGS sequence"/>
</dbReference>
<keyword evidence="1" id="KW-0472">Membrane</keyword>
<feature type="transmembrane region" description="Helical" evidence="1">
    <location>
        <begin position="6"/>
        <end position="24"/>
    </location>
</feature>
<name>A0A5B7HAG3_PORTR</name>